<dbReference type="OrthoDB" id="6746664at2759"/>
<dbReference type="InterPro" id="IPR016187">
    <property type="entry name" value="CTDL_fold"/>
</dbReference>
<feature type="signal peptide" evidence="1">
    <location>
        <begin position="1"/>
        <end position="22"/>
    </location>
</feature>
<dbReference type="AlphaFoldDB" id="A0A1D2MGA4"/>
<evidence type="ECO:0000259" key="2">
    <source>
        <dbReference type="PROSITE" id="PS50041"/>
    </source>
</evidence>
<accession>A0A1D2MGA4</accession>
<dbReference type="Proteomes" id="UP000094527">
    <property type="component" value="Unassembled WGS sequence"/>
</dbReference>
<protein>
    <submittedName>
        <fullName evidence="3">P-selectin</fullName>
    </submittedName>
</protein>
<evidence type="ECO:0000256" key="1">
    <source>
        <dbReference type="SAM" id="SignalP"/>
    </source>
</evidence>
<keyword evidence="1" id="KW-0732">Signal</keyword>
<dbReference type="InterPro" id="IPR016186">
    <property type="entry name" value="C-type_lectin-like/link_sf"/>
</dbReference>
<dbReference type="Pfam" id="PF00059">
    <property type="entry name" value="Lectin_C"/>
    <property type="match status" value="1"/>
</dbReference>
<name>A0A1D2MGA4_ORCCI</name>
<keyword evidence="4" id="KW-1185">Reference proteome</keyword>
<dbReference type="InterPro" id="IPR001304">
    <property type="entry name" value="C-type_lectin-like"/>
</dbReference>
<gene>
    <name evidence="3" type="ORF">Ocin01_14645</name>
</gene>
<evidence type="ECO:0000313" key="4">
    <source>
        <dbReference type="Proteomes" id="UP000094527"/>
    </source>
</evidence>
<keyword evidence="3" id="KW-0430">Lectin</keyword>
<reference evidence="3 4" key="1">
    <citation type="journal article" date="2016" name="Genome Biol. Evol.">
        <title>Gene Family Evolution Reflects Adaptation to Soil Environmental Stressors in the Genome of the Collembolan Orchesella cincta.</title>
        <authorList>
            <person name="Faddeeva-Vakhrusheva A."/>
            <person name="Derks M.F."/>
            <person name="Anvar S.Y."/>
            <person name="Agamennone V."/>
            <person name="Suring W."/>
            <person name="Smit S."/>
            <person name="van Straalen N.M."/>
            <person name="Roelofs D."/>
        </authorList>
    </citation>
    <scope>NUCLEOTIDE SEQUENCE [LARGE SCALE GENOMIC DNA]</scope>
    <source>
        <tissue evidence="3">Mixed pool</tissue>
    </source>
</reference>
<proteinExistence type="predicted"/>
<dbReference type="EMBL" id="LJIJ01001349">
    <property type="protein sequence ID" value="ODM92036.1"/>
    <property type="molecule type" value="Genomic_DNA"/>
</dbReference>
<organism evidence="3 4">
    <name type="scientific">Orchesella cincta</name>
    <name type="common">Springtail</name>
    <name type="synonym">Podura cincta</name>
    <dbReference type="NCBI Taxonomy" id="48709"/>
    <lineage>
        <taxon>Eukaryota</taxon>
        <taxon>Metazoa</taxon>
        <taxon>Ecdysozoa</taxon>
        <taxon>Arthropoda</taxon>
        <taxon>Hexapoda</taxon>
        <taxon>Collembola</taxon>
        <taxon>Entomobryomorpha</taxon>
        <taxon>Entomobryoidea</taxon>
        <taxon>Orchesellidae</taxon>
        <taxon>Orchesellinae</taxon>
        <taxon>Orchesella</taxon>
    </lineage>
</organism>
<evidence type="ECO:0000313" key="3">
    <source>
        <dbReference type="EMBL" id="ODM92036.1"/>
    </source>
</evidence>
<dbReference type="CDD" id="cd00037">
    <property type="entry name" value="CLECT"/>
    <property type="match status" value="1"/>
</dbReference>
<dbReference type="SMART" id="SM00034">
    <property type="entry name" value="CLECT"/>
    <property type="match status" value="1"/>
</dbReference>
<dbReference type="PROSITE" id="PS50041">
    <property type="entry name" value="C_TYPE_LECTIN_2"/>
    <property type="match status" value="1"/>
</dbReference>
<comment type="caution">
    <text evidence="3">The sequence shown here is derived from an EMBL/GenBank/DDBJ whole genome shotgun (WGS) entry which is preliminary data.</text>
</comment>
<feature type="chain" id="PRO_5008903991" evidence="1">
    <location>
        <begin position="23"/>
        <end position="157"/>
    </location>
</feature>
<dbReference type="SUPFAM" id="SSF56436">
    <property type="entry name" value="C-type lectin-like"/>
    <property type="match status" value="1"/>
</dbReference>
<dbReference type="Gene3D" id="3.10.100.10">
    <property type="entry name" value="Mannose-Binding Protein A, subunit A"/>
    <property type="match status" value="1"/>
</dbReference>
<sequence>MKALFLSAFVLVFAATTCQVEASEDGVNLVNLGNVEGKSYFAGTSQMNWMIARDLCRNSGMELATITTQAQVDFLKSKYNSTTFSGYYWIGARDSQSFRALSWDSTDTEIETLFGIKYRHFAAKYQICAAYYSGTDETVIDAYECTMNDVTGLICET</sequence>
<feature type="domain" description="C-type lectin" evidence="2">
    <location>
        <begin position="35"/>
        <end position="134"/>
    </location>
</feature>
<dbReference type="GO" id="GO:0030246">
    <property type="term" value="F:carbohydrate binding"/>
    <property type="evidence" value="ECO:0007669"/>
    <property type="project" value="UniProtKB-KW"/>
</dbReference>